<dbReference type="GO" id="GO:0005576">
    <property type="term" value="C:extracellular region"/>
    <property type="evidence" value="ECO:0007669"/>
    <property type="project" value="UniProtKB-SubCell"/>
</dbReference>
<evidence type="ECO:0000313" key="6">
    <source>
        <dbReference type="Ensembl" id="ENSSLUP00000014637.1"/>
    </source>
</evidence>
<dbReference type="InterPro" id="IPR001073">
    <property type="entry name" value="C1q_dom"/>
</dbReference>
<dbReference type="InterPro" id="IPR050822">
    <property type="entry name" value="Cerebellin_Synaptic_Org"/>
</dbReference>
<comment type="subcellular location">
    <subcellularLocation>
        <location evidence="1">Secreted</location>
    </subcellularLocation>
</comment>
<evidence type="ECO:0000259" key="5">
    <source>
        <dbReference type="PROSITE" id="PS50871"/>
    </source>
</evidence>
<dbReference type="Pfam" id="PF00386">
    <property type="entry name" value="C1q"/>
    <property type="match status" value="1"/>
</dbReference>
<feature type="domain" description="C1q" evidence="5">
    <location>
        <begin position="63"/>
        <end position="199"/>
    </location>
</feature>
<reference evidence="6" key="2">
    <citation type="submission" date="2025-09" db="UniProtKB">
        <authorList>
            <consortium name="Ensembl"/>
        </authorList>
    </citation>
    <scope>IDENTIFICATION</scope>
</reference>
<dbReference type="InterPro" id="IPR008983">
    <property type="entry name" value="Tumour_necrosis_fac-like_dom"/>
</dbReference>
<name>A0A8D0CVP0_SANLU</name>
<dbReference type="SUPFAM" id="SSF49842">
    <property type="entry name" value="TNF-like"/>
    <property type="match status" value="1"/>
</dbReference>
<dbReference type="Proteomes" id="UP000694568">
    <property type="component" value="Unplaced"/>
</dbReference>
<protein>
    <submittedName>
        <fullName evidence="6">Cerebellin 10</fullName>
    </submittedName>
</protein>
<accession>A0A8D0CVP0</accession>
<sequence>MKISLSFMLFLLLGAVSPSESTDYQKSFPQDIYAALREMTASLVQLKADMRFLQTTGTVMIFRQVAFSASLLAGGESVVGPSSSKITLIYKHVITNIGNAYNSTTGMFTAPVRGVYHFEWTVAANGDNSHASGAGLVKNSEHVFLAYEYQATGFMSSSKAVALLLEVGDVVFVRMFVNSVVFDNGNHHTTFSGHLLFPM</sequence>
<evidence type="ECO:0000256" key="1">
    <source>
        <dbReference type="ARBA" id="ARBA00004613"/>
    </source>
</evidence>
<dbReference type="PROSITE" id="PS50871">
    <property type="entry name" value="C1Q"/>
    <property type="match status" value="1"/>
</dbReference>
<dbReference type="PANTHER" id="PTHR22923">
    <property type="entry name" value="CEREBELLIN-RELATED"/>
    <property type="match status" value="1"/>
</dbReference>
<dbReference type="PANTHER" id="PTHR22923:SF102">
    <property type="entry name" value="CEREBELLIN 13-RELATED"/>
    <property type="match status" value="1"/>
</dbReference>
<dbReference type="Ensembl" id="ENSSLUT00000015108.1">
    <property type="protein sequence ID" value="ENSSLUP00000014637.1"/>
    <property type="gene ID" value="ENSSLUG00000006834.1"/>
</dbReference>
<feature type="signal peptide" evidence="4">
    <location>
        <begin position="1"/>
        <end position="21"/>
    </location>
</feature>
<evidence type="ECO:0000313" key="7">
    <source>
        <dbReference type="Proteomes" id="UP000694568"/>
    </source>
</evidence>
<proteinExistence type="predicted"/>
<keyword evidence="3 4" id="KW-0732">Signal</keyword>
<reference evidence="6" key="1">
    <citation type="submission" date="2025-08" db="UniProtKB">
        <authorList>
            <consortium name="Ensembl"/>
        </authorList>
    </citation>
    <scope>IDENTIFICATION</scope>
</reference>
<dbReference type="SMART" id="SM00110">
    <property type="entry name" value="C1Q"/>
    <property type="match status" value="1"/>
</dbReference>
<evidence type="ECO:0000256" key="3">
    <source>
        <dbReference type="ARBA" id="ARBA00022729"/>
    </source>
</evidence>
<keyword evidence="7" id="KW-1185">Reference proteome</keyword>
<keyword evidence="2" id="KW-0964">Secreted</keyword>
<organism evidence="6 7">
    <name type="scientific">Sander lucioperca</name>
    <name type="common">Pike-perch</name>
    <name type="synonym">Perca lucioperca</name>
    <dbReference type="NCBI Taxonomy" id="283035"/>
    <lineage>
        <taxon>Eukaryota</taxon>
        <taxon>Metazoa</taxon>
        <taxon>Chordata</taxon>
        <taxon>Craniata</taxon>
        <taxon>Vertebrata</taxon>
        <taxon>Euteleostomi</taxon>
        <taxon>Actinopterygii</taxon>
        <taxon>Neopterygii</taxon>
        <taxon>Teleostei</taxon>
        <taxon>Neoteleostei</taxon>
        <taxon>Acanthomorphata</taxon>
        <taxon>Eupercaria</taxon>
        <taxon>Perciformes</taxon>
        <taxon>Percoidei</taxon>
        <taxon>Percidae</taxon>
        <taxon>Luciopercinae</taxon>
        <taxon>Sander</taxon>
    </lineage>
</organism>
<feature type="chain" id="PRO_5034362624" evidence="4">
    <location>
        <begin position="22"/>
        <end position="199"/>
    </location>
</feature>
<dbReference type="AlphaFoldDB" id="A0A8D0CVP0"/>
<dbReference type="PRINTS" id="PR00007">
    <property type="entry name" value="COMPLEMNTC1Q"/>
</dbReference>
<dbReference type="GeneTree" id="ENSGT00950000183116"/>
<evidence type="ECO:0000256" key="4">
    <source>
        <dbReference type="SAM" id="SignalP"/>
    </source>
</evidence>
<evidence type="ECO:0000256" key="2">
    <source>
        <dbReference type="ARBA" id="ARBA00022525"/>
    </source>
</evidence>
<dbReference type="Gene3D" id="2.60.120.40">
    <property type="match status" value="1"/>
</dbReference>